<reference evidence="2" key="1">
    <citation type="submission" date="2020-06" db="EMBL/GenBank/DDBJ databases">
        <authorList>
            <person name="Li T."/>
            <person name="Hu X."/>
            <person name="Zhang T."/>
            <person name="Song X."/>
            <person name="Zhang H."/>
            <person name="Dai N."/>
            <person name="Sheng W."/>
            <person name="Hou X."/>
            <person name="Wei L."/>
        </authorList>
    </citation>
    <scope>NUCLEOTIDE SEQUENCE</scope>
    <source>
        <strain evidence="2">3651</strain>
        <tissue evidence="2">Leaf</tissue>
    </source>
</reference>
<reference evidence="2" key="2">
    <citation type="journal article" date="2024" name="Plant">
        <title>Genomic evolution and insights into agronomic trait innovations of Sesamum species.</title>
        <authorList>
            <person name="Miao H."/>
            <person name="Wang L."/>
            <person name="Qu L."/>
            <person name="Liu H."/>
            <person name="Sun Y."/>
            <person name="Le M."/>
            <person name="Wang Q."/>
            <person name="Wei S."/>
            <person name="Zheng Y."/>
            <person name="Lin W."/>
            <person name="Duan Y."/>
            <person name="Cao H."/>
            <person name="Xiong S."/>
            <person name="Wang X."/>
            <person name="Wei L."/>
            <person name="Li C."/>
            <person name="Ma Q."/>
            <person name="Ju M."/>
            <person name="Zhao R."/>
            <person name="Li G."/>
            <person name="Mu C."/>
            <person name="Tian Q."/>
            <person name="Mei H."/>
            <person name="Zhang T."/>
            <person name="Gao T."/>
            <person name="Zhang H."/>
        </authorList>
    </citation>
    <scope>NUCLEOTIDE SEQUENCE</scope>
    <source>
        <strain evidence="2">3651</strain>
    </source>
</reference>
<evidence type="ECO:0000313" key="2">
    <source>
        <dbReference type="EMBL" id="KAK4427788.1"/>
    </source>
</evidence>
<feature type="region of interest" description="Disordered" evidence="1">
    <location>
        <begin position="60"/>
        <end position="122"/>
    </location>
</feature>
<keyword evidence="3" id="KW-1185">Reference proteome</keyword>
<organism evidence="2 3">
    <name type="scientific">Sesamum alatum</name>
    <dbReference type="NCBI Taxonomy" id="300844"/>
    <lineage>
        <taxon>Eukaryota</taxon>
        <taxon>Viridiplantae</taxon>
        <taxon>Streptophyta</taxon>
        <taxon>Embryophyta</taxon>
        <taxon>Tracheophyta</taxon>
        <taxon>Spermatophyta</taxon>
        <taxon>Magnoliopsida</taxon>
        <taxon>eudicotyledons</taxon>
        <taxon>Gunneridae</taxon>
        <taxon>Pentapetalae</taxon>
        <taxon>asterids</taxon>
        <taxon>lamiids</taxon>
        <taxon>Lamiales</taxon>
        <taxon>Pedaliaceae</taxon>
        <taxon>Sesamum</taxon>
    </lineage>
</organism>
<sequence>MGLIKAPTAVAAFLVILLLAEMALIISPSLSYSQKMDENQSEEALFIPLPVEDKPSELRTWNSWGRSSRGCHKKPGSSGCLPWRKKKPPPPPAPSRVVARPPRPSRPPRRVHWWDQPPPPPA</sequence>
<comment type="caution">
    <text evidence="2">The sequence shown here is derived from an EMBL/GenBank/DDBJ whole genome shotgun (WGS) entry which is preliminary data.</text>
</comment>
<name>A0AAE2CMN5_9LAMI</name>
<protein>
    <submittedName>
        <fullName evidence="2">Uncharacterized protein</fullName>
    </submittedName>
</protein>
<gene>
    <name evidence="2" type="ORF">Salat_1547800</name>
</gene>
<evidence type="ECO:0000256" key="1">
    <source>
        <dbReference type="SAM" id="MobiDB-lite"/>
    </source>
</evidence>
<dbReference type="Proteomes" id="UP001293254">
    <property type="component" value="Unassembled WGS sequence"/>
</dbReference>
<proteinExistence type="predicted"/>
<dbReference type="AlphaFoldDB" id="A0AAE2CMN5"/>
<evidence type="ECO:0000313" key="3">
    <source>
        <dbReference type="Proteomes" id="UP001293254"/>
    </source>
</evidence>
<accession>A0AAE2CMN5</accession>
<dbReference type="EMBL" id="JACGWO010000005">
    <property type="protein sequence ID" value="KAK4427788.1"/>
    <property type="molecule type" value="Genomic_DNA"/>
</dbReference>